<name>A0ABY6K9H2_9ARAC</name>
<dbReference type="EMBL" id="CP092865">
    <property type="protein sequence ID" value="UYV65464.1"/>
    <property type="molecule type" value="Genomic_DNA"/>
</dbReference>
<evidence type="ECO:0000313" key="2">
    <source>
        <dbReference type="Proteomes" id="UP001235939"/>
    </source>
</evidence>
<reference evidence="1 2" key="1">
    <citation type="submission" date="2022-01" db="EMBL/GenBank/DDBJ databases">
        <title>A chromosomal length assembly of Cordylochernes scorpioides.</title>
        <authorList>
            <person name="Zeh D."/>
            <person name="Zeh J."/>
        </authorList>
    </citation>
    <scope>NUCLEOTIDE SEQUENCE [LARGE SCALE GENOMIC DNA]</scope>
    <source>
        <strain evidence="1">IN4F17</strain>
        <tissue evidence="1">Whole Body</tissue>
    </source>
</reference>
<gene>
    <name evidence="1" type="ORF">LAZ67_3004441</name>
</gene>
<dbReference type="Proteomes" id="UP001235939">
    <property type="component" value="Chromosome 03"/>
</dbReference>
<proteinExistence type="predicted"/>
<accession>A0ABY6K9H2</accession>
<organism evidence="1 2">
    <name type="scientific">Cordylochernes scorpioides</name>
    <dbReference type="NCBI Taxonomy" id="51811"/>
    <lineage>
        <taxon>Eukaryota</taxon>
        <taxon>Metazoa</taxon>
        <taxon>Ecdysozoa</taxon>
        <taxon>Arthropoda</taxon>
        <taxon>Chelicerata</taxon>
        <taxon>Arachnida</taxon>
        <taxon>Pseudoscorpiones</taxon>
        <taxon>Cheliferoidea</taxon>
        <taxon>Chernetidae</taxon>
        <taxon>Cordylochernes</taxon>
    </lineage>
</organism>
<sequence>MCCPADPEKLKKELERGALLFSPTPDNRLGQLIPMVKFLKTKNMRKCPRDRFLQEFLKTPCATTPNMEYKRCSSCIPGSGALTEYYQPGQLSPGQYASFRILSILQQANSTGLGSSTPRGHADLPIPGEMGTHHQPTIQDRLGLAPALRLLGHEADAAFKLALHALPHPAHPASAVPSCPACGSVDRSLGHRYWSCSSIRPLIREAFNIIGRPPDLQAWIFGGSGFEDDALTILASAKLRVYRHFVQVGLGGVEDPLIAWTRTLGLLKDR</sequence>
<keyword evidence="2" id="KW-1185">Reference proteome</keyword>
<evidence type="ECO:0000313" key="1">
    <source>
        <dbReference type="EMBL" id="UYV65464.1"/>
    </source>
</evidence>
<protein>
    <submittedName>
        <fullName evidence="1">Uncharacterized protein</fullName>
    </submittedName>
</protein>